<dbReference type="InterPro" id="IPR001789">
    <property type="entry name" value="Sig_transdc_resp-reg_receiver"/>
</dbReference>
<feature type="modified residue" description="4-aspartylphosphate" evidence="3">
    <location>
        <position position="67"/>
    </location>
</feature>
<dbReference type="SMART" id="SM00448">
    <property type="entry name" value="REC"/>
    <property type="match status" value="1"/>
</dbReference>
<keyword evidence="2" id="KW-0238">DNA-binding</keyword>
<dbReference type="PANTHER" id="PTHR45566:SF1">
    <property type="entry name" value="HTH-TYPE TRANSCRIPTIONAL REGULATOR YHJB-RELATED"/>
    <property type="match status" value="1"/>
</dbReference>
<dbReference type="Pfam" id="PF00196">
    <property type="entry name" value="GerE"/>
    <property type="match status" value="1"/>
</dbReference>
<dbReference type="InterPro" id="IPR058245">
    <property type="entry name" value="NreC/VraR/RcsB-like_REC"/>
</dbReference>
<dbReference type="EMBL" id="JBBKTW010000011">
    <property type="protein sequence ID" value="MEN2991456.1"/>
    <property type="molecule type" value="Genomic_DNA"/>
</dbReference>
<dbReference type="InterPro" id="IPR016032">
    <property type="entry name" value="Sig_transdc_resp-reg_C-effctor"/>
</dbReference>
<keyword evidence="1 3" id="KW-0597">Phosphoprotein</keyword>
<dbReference type="Gene3D" id="1.10.10.10">
    <property type="entry name" value="Winged helix-like DNA-binding domain superfamily/Winged helix DNA-binding domain"/>
    <property type="match status" value="1"/>
</dbReference>
<organism evidence="6 7">
    <name type="scientific">Tistrella arctica</name>
    <dbReference type="NCBI Taxonomy" id="3133430"/>
    <lineage>
        <taxon>Bacteria</taxon>
        <taxon>Pseudomonadati</taxon>
        <taxon>Pseudomonadota</taxon>
        <taxon>Alphaproteobacteria</taxon>
        <taxon>Geminicoccales</taxon>
        <taxon>Geminicoccaceae</taxon>
        <taxon>Tistrella</taxon>
    </lineage>
</organism>
<evidence type="ECO:0000256" key="3">
    <source>
        <dbReference type="PROSITE-ProRule" id="PRU00169"/>
    </source>
</evidence>
<evidence type="ECO:0000259" key="4">
    <source>
        <dbReference type="PROSITE" id="PS50043"/>
    </source>
</evidence>
<evidence type="ECO:0000256" key="1">
    <source>
        <dbReference type="ARBA" id="ARBA00022553"/>
    </source>
</evidence>
<feature type="domain" description="HTH luxR-type" evidence="4">
    <location>
        <begin position="178"/>
        <end position="243"/>
    </location>
</feature>
<evidence type="ECO:0000313" key="7">
    <source>
        <dbReference type="Proteomes" id="UP001413721"/>
    </source>
</evidence>
<accession>A0ABU9YRL8</accession>
<protein>
    <submittedName>
        <fullName evidence="6">Response regulator transcription factor</fullName>
    </submittedName>
</protein>
<dbReference type="PROSITE" id="PS50043">
    <property type="entry name" value="HTH_LUXR_2"/>
    <property type="match status" value="1"/>
</dbReference>
<dbReference type="PANTHER" id="PTHR45566">
    <property type="entry name" value="HTH-TYPE TRANSCRIPTIONAL REGULATOR YHJB-RELATED"/>
    <property type="match status" value="1"/>
</dbReference>
<dbReference type="CDD" id="cd06170">
    <property type="entry name" value="LuxR_C_like"/>
    <property type="match status" value="1"/>
</dbReference>
<evidence type="ECO:0000256" key="2">
    <source>
        <dbReference type="ARBA" id="ARBA00023125"/>
    </source>
</evidence>
<dbReference type="RefSeq" id="WP_345938478.1">
    <property type="nucleotide sequence ID" value="NZ_JBBKTW010000011.1"/>
</dbReference>
<feature type="domain" description="Response regulatory" evidence="5">
    <location>
        <begin position="15"/>
        <end position="132"/>
    </location>
</feature>
<dbReference type="Gene3D" id="3.40.50.2300">
    <property type="match status" value="1"/>
</dbReference>
<dbReference type="InterPro" id="IPR011006">
    <property type="entry name" value="CheY-like_superfamily"/>
</dbReference>
<keyword evidence="7" id="KW-1185">Reference proteome</keyword>
<comment type="caution">
    <text evidence="6">The sequence shown here is derived from an EMBL/GenBank/DDBJ whole genome shotgun (WGS) entry which is preliminary data.</text>
</comment>
<proteinExistence type="predicted"/>
<name>A0ABU9YRL8_9PROT</name>
<dbReference type="InterPro" id="IPR036388">
    <property type="entry name" value="WH-like_DNA-bd_sf"/>
</dbReference>
<sequence>MSAICAPAQPAIATRAMIADDHALIRSGLREMLDLCAPGLDIVEAASLPEAASLLAADPSIGLVLLDLNIPGARGLEALAVLRRHFPSVAVAVVSADERPGLMRQALAAGAAGYLPKSMRAEVLEGALRLVLAGGVYVPLAALDGEDDASSPAAPWSDAPWSDASAADAAVDTLPPPVDTAALGLTARQGDVLRLAATGLANRQIADRLGLAEQTVKNQMSQILHRLGLRSRAEAMALIRHRRR</sequence>
<dbReference type="InterPro" id="IPR051015">
    <property type="entry name" value="EvgA-like"/>
</dbReference>
<evidence type="ECO:0000259" key="5">
    <source>
        <dbReference type="PROSITE" id="PS50110"/>
    </source>
</evidence>
<dbReference type="CDD" id="cd17535">
    <property type="entry name" value="REC_NarL-like"/>
    <property type="match status" value="1"/>
</dbReference>
<dbReference type="SUPFAM" id="SSF52172">
    <property type="entry name" value="CheY-like"/>
    <property type="match status" value="1"/>
</dbReference>
<dbReference type="Pfam" id="PF00072">
    <property type="entry name" value="Response_reg"/>
    <property type="match status" value="1"/>
</dbReference>
<dbReference type="InterPro" id="IPR000792">
    <property type="entry name" value="Tscrpt_reg_LuxR_C"/>
</dbReference>
<reference evidence="6 7" key="1">
    <citation type="submission" date="2024-03" db="EMBL/GenBank/DDBJ databases">
        <title>High-quality draft genome sequencing of Tistrella sp. BH-R2-4.</title>
        <authorList>
            <person name="Dong C."/>
        </authorList>
    </citation>
    <scope>NUCLEOTIDE SEQUENCE [LARGE SCALE GENOMIC DNA]</scope>
    <source>
        <strain evidence="6 7">BH-R2-4</strain>
    </source>
</reference>
<dbReference type="SMART" id="SM00421">
    <property type="entry name" value="HTH_LUXR"/>
    <property type="match status" value="1"/>
</dbReference>
<dbReference type="SUPFAM" id="SSF46894">
    <property type="entry name" value="C-terminal effector domain of the bipartite response regulators"/>
    <property type="match status" value="1"/>
</dbReference>
<dbReference type="PRINTS" id="PR00038">
    <property type="entry name" value="HTHLUXR"/>
</dbReference>
<dbReference type="Proteomes" id="UP001413721">
    <property type="component" value="Unassembled WGS sequence"/>
</dbReference>
<gene>
    <name evidence="6" type="ORF">WG926_24295</name>
</gene>
<dbReference type="PROSITE" id="PS50110">
    <property type="entry name" value="RESPONSE_REGULATORY"/>
    <property type="match status" value="1"/>
</dbReference>
<evidence type="ECO:0000313" key="6">
    <source>
        <dbReference type="EMBL" id="MEN2991456.1"/>
    </source>
</evidence>